<comment type="caution">
    <text evidence="2">The sequence shown here is derived from an EMBL/GenBank/DDBJ whole genome shotgun (WGS) entry which is preliminary data.</text>
</comment>
<feature type="region of interest" description="Disordered" evidence="1">
    <location>
        <begin position="171"/>
        <end position="237"/>
    </location>
</feature>
<protein>
    <submittedName>
        <fullName evidence="2">Uncharacterized protein</fullName>
    </submittedName>
</protein>
<accession>A0A5N4CMA1</accession>
<gene>
    <name evidence="2" type="ORF">Cadr_000025497</name>
</gene>
<evidence type="ECO:0000313" key="3">
    <source>
        <dbReference type="Proteomes" id="UP000299084"/>
    </source>
</evidence>
<keyword evidence="3" id="KW-1185">Reference proteome</keyword>
<proteinExistence type="predicted"/>
<dbReference type="Proteomes" id="UP000299084">
    <property type="component" value="Unassembled WGS sequence"/>
</dbReference>
<dbReference type="EMBL" id="JWIN03000022">
    <property type="protein sequence ID" value="KAB1259977.1"/>
    <property type="molecule type" value="Genomic_DNA"/>
</dbReference>
<name>A0A5N4CMA1_CAMDR</name>
<dbReference type="AlphaFoldDB" id="A0A5N4CMA1"/>
<reference evidence="2 3" key="1">
    <citation type="journal article" date="2019" name="Mol. Ecol. Resour.">
        <title>Improving Illumina assemblies with Hi-C and long reads: an example with the North African dromedary.</title>
        <authorList>
            <person name="Elbers J.P."/>
            <person name="Rogers M.F."/>
            <person name="Perelman P.L."/>
            <person name="Proskuryakova A.A."/>
            <person name="Serdyukova N.A."/>
            <person name="Johnson W.E."/>
            <person name="Horin P."/>
            <person name="Corander J."/>
            <person name="Murphy D."/>
            <person name="Burger P.A."/>
        </authorList>
    </citation>
    <scope>NUCLEOTIDE SEQUENCE [LARGE SCALE GENOMIC DNA]</scope>
    <source>
        <strain evidence="2">Drom800</strain>
        <tissue evidence="2">Blood</tissue>
    </source>
</reference>
<sequence length="298" mass="32724">MRWVAKEATWWWGLGTNTMVGSVGRPPWEGARSCVEGCGDLGVRPWDCVGVVRAIVSEWLREQEAPLNPLALLPAEPPPQDCGRGVVRMLLRLRHCVSTPPRGKRMERLCRPRAAMRVLHPRRDTLPWACPQKPLFPEVSTLSRRAHLELTEATLASQTLLVRSRPAGLPLAPALEGRRRSTECTPRGPKSGSTKRGARPKTAAAAGSWSPNPRWPAPPTPAGEEGEGGPAKGKGCDGWGRVWKVRWLESKQESNWEGAVEREEAREAGLEGLAEAKAFGGCAPRQERSPRYPKGQRG</sequence>
<evidence type="ECO:0000256" key="1">
    <source>
        <dbReference type="SAM" id="MobiDB-lite"/>
    </source>
</evidence>
<feature type="compositionally biased region" description="Gly residues" evidence="1">
    <location>
        <begin position="228"/>
        <end position="237"/>
    </location>
</feature>
<feature type="region of interest" description="Disordered" evidence="1">
    <location>
        <begin position="277"/>
        <end position="298"/>
    </location>
</feature>
<organism evidence="2 3">
    <name type="scientific">Camelus dromedarius</name>
    <name type="common">Dromedary</name>
    <name type="synonym">Arabian camel</name>
    <dbReference type="NCBI Taxonomy" id="9838"/>
    <lineage>
        <taxon>Eukaryota</taxon>
        <taxon>Metazoa</taxon>
        <taxon>Chordata</taxon>
        <taxon>Craniata</taxon>
        <taxon>Vertebrata</taxon>
        <taxon>Euteleostomi</taxon>
        <taxon>Mammalia</taxon>
        <taxon>Eutheria</taxon>
        <taxon>Laurasiatheria</taxon>
        <taxon>Artiodactyla</taxon>
        <taxon>Tylopoda</taxon>
        <taxon>Camelidae</taxon>
        <taxon>Camelus</taxon>
    </lineage>
</organism>
<evidence type="ECO:0000313" key="2">
    <source>
        <dbReference type="EMBL" id="KAB1259977.1"/>
    </source>
</evidence>